<dbReference type="PANTHER" id="PTHR11142">
    <property type="entry name" value="PSEUDOURIDYLATE SYNTHASE"/>
    <property type="match status" value="1"/>
</dbReference>
<protein>
    <recommendedName>
        <fullName evidence="4">tRNA pseudouridine synthase A</fullName>
        <ecNumber evidence="4">5.4.99.12</ecNumber>
    </recommendedName>
    <alternativeName>
        <fullName evidence="4">tRNA pseudouridine(38-40) synthase</fullName>
    </alternativeName>
    <alternativeName>
        <fullName evidence="4">tRNA pseudouridylate synthase I</fullName>
    </alternativeName>
    <alternativeName>
        <fullName evidence="4">tRNA-uridine isomerase I</fullName>
    </alternativeName>
</protein>
<dbReference type="GO" id="GO:0031119">
    <property type="term" value="P:tRNA pseudouridine synthesis"/>
    <property type="evidence" value="ECO:0007669"/>
    <property type="project" value="UniProtKB-UniRule"/>
</dbReference>
<name>A0A1U7NJH5_9FIRM</name>
<keyword evidence="3 4" id="KW-0413">Isomerase</keyword>
<dbReference type="GeneID" id="78276600"/>
<comment type="caution">
    <text evidence="4">Lacks conserved residue(s) required for the propagation of feature annotation.</text>
</comment>
<dbReference type="FunFam" id="3.30.70.580:FF:000001">
    <property type="entry name" value="tRNA pseudouridine synthase A"/>
    <property type="match status" value="1"/>
</dbReference>
<dbReference type="STRING" id="1862672.BO225_11740"/>
<dbReference type="EMBL" id="MPKA01000146">
    <property type="protein sequence ID" value="OLU43663.1"/>
    <property type="molecule type" value="Genomic_DNA"/>
</dbReference>
<keyword evidence="10" id="KW-1185">Reference proteome</keyword>
<evidence type="ECO:0000256" key="6">
    <source>
        <dbReference type="PIRSR" id="PIRSR001430-2"/>
    </source>
</evidence>
<feature type="active site" description="Nucleophile" evidence="4 5">
    <location>
        <position position="50"/>
    </location>
</feature>
<dbReference type="PIRSF" id="PIRSF001430">
    <property type="entry name" value="tRNA_psdUrid_synth"/>
    <property type="match status" value="1"/>
</dbReference>
<evidence type="ECO:0000256" key="7">
    <source>
        <dbReference type="RuleBase" id="RU003792"/>
    </source>
</evidence>
<feature type="binding site" evidence="4 6">
    <location>
        <position position="108"/>
    </location>
    <ligand>
        <name>substrate</name>
    </ligand>
</feature>
<evidence type="ECO:0000259" key="8">
    <source>
        <dbReference type="Pfam" id="PF01416"/>
    </source>
</evidence>
<feature type="domain" description="Pseudouridine synthase I TruA alpha/beta" evidence="8">
    <location>
        <begin position="4"/>
        <end position="101"/>
    </location>
</feature>
<comment type="catalytic activity">
    <reaction evidence="4 7">
        <text>uridine(38/39/40) in tRNA = pseudouridine(38/39/40) in tRNA</text>
        <dbReference type="Rhea" id="RHEA:22376"/>
        <dbReference type="Rhea" id="RHEA-COMP:10085"/>
        <dbReference type="Rhea" id="RHEA-COMP:10087"/>
        <dbReference type="ChEBI" id="CHEBI:65314"/>
        <dbReference type="ChEBI" id="CHEBI:65315"/>
        <dbReference type="EC" id="5.4.99.12"/>
    </reaction>
</comment>
<dbReference type="OrthoDB" id="9811823at2"/>
<comment type="subunit">
    <text evidence="4">Homodimer.</text>
</comment>
<dbReference type="AlphaFoldDB" id="A0A1U7NJH5"/>
<accession>A0A1U7NJH5</accession>
<dbReference type="NCBIfam" id="TIGR00071">
    <property type="entry name" value="hisT_truA"/>
    <property type="match status" value="1"/>
</dbReference>
<dbReference type="InterPro" id="IPR020103">
    <property type="entry name" value="PsdUridine_synth_cat_dom_sf"/>
</dbReference>
<comment type="function">
    <text evidence="4">Formation of pseudouridine at positions 38, 39 and 40 in the anticodon stem and loop of transfer RNAs.</text>
</comment>
<dbReference type="GO" id="GO:0003723">
    <property type="term" value="F:RNA binding"/>
    <property type="evidence" value="ECO:0007669"/>
    <property type="project" value="InterPro"/>
</dbReference>
<gene>
    <name evidence="4" type="primary">truA</name>
    <name evidence="9" type="ORF">BO225_11740</name>
</gene>
<evidence type="ECO:0000256" key="2">
    <source>
        <dbReference type="ARBA" id="ARBA00022694"/>
    </source>
</evidence>
<dbReference type="Proteomes" id="UP000186705">
    <property type="component" value="Unassembled WGS sequence"/>
</dbReference>
<organism evidence="9 10">
    <name type="scientific">Dubosiella newyorkensis</name>
    <dbReference type="NCBI Taxonomy" id="1862672"/>
    <lineage>
        <taxon>Bacteria</taxon>
        <taxon>Bacillati</taxon>
        <taxon>Bacillota</taxon>
        <taxon>Erysipelotrichia</taxon>
        <taxon>Erysipelotrichales</taxon>
        <taxon>Erysipelotrichaceae</taxon>
        <taxon>Dubosiella</taxon>
    </lineage>
</organism>
<evidence type="ECO:0000313" key="9">
    <source>
        <dbReference type="EMBL" id="OLU43663.1"/>
    </source>
</evidence>
<evidence type="ECO:0000256" key="5">
    <source>
        <dbReference type="PIRSR" id="PIRSR001430-1"/>
    </source>
</evidence>
<dbReference type="SUPFAM" id="SSF55120">
    <property type="entry name" value="Pseudouridine synthase"/>
    <property type="match status" value="1"/>
</dbReference>
<dbReference type="HAMAP" id="MF_00171">
    <property type="entry name" value="TruA"/>
    <property type="match status" value="1"/>
</dbReference>
<comment type="similarity">
    <text evidence="1 4 7">Belongs to the tRNA pseudouridine synthase TruA family.</text>
</comment>
<dbReference type="CDD" id="cd02570">
    <property type="entry name" value="PseudoU_synth_EcTruA"/>
    <property type="match status" value="1"/>
</dbReference>
<dbReference type="InterPro" id="IPR020097">
    <property type="entry name" value="PsdUridine_synth_TruA_a/b_dom"/>
</dbReference>
<reference evidence="9 10" key="1">
    <citation type="submission" date="2016-11" db="EMBL/GenBank/DDBJ databases">
        <title>Description of two novel members of the family Erysipelotrichaceae: Ileibacterium lipovorans gen. nov., sp. nov. and Dubosiella newyorkensis, gen. nov., sp. nov.</title>
        <authorList>
            <person name="Cox L.M."/>
            <person name="Sohn J."/>
            <person name="Tyrrell K.L."/>
            <person name="Citron D.M."/>
            <person name="Lawson P.A."/>
            <person name="Patel N.B."/>
            <person name="Iizumi T."/>
            <person name="Perez-Perez G.I."/>
            <person name="Goldstein E.J."/>
            <person name="Blaser M.J."/>
        </authorList>
    </citation>
    <scope>NUCLEOTIDE SEQUENCE [LARGE SCALE GENOMIC DNA]</scope>
    <source>
        <strain evidence="9 10">NYU-BL-A4</strain>
    </source>
</reference>
<proteinExistence type="inferred from homology"/>
<dbReference type="InterPro" id="IPR001406">
    <property type="entry name" value="PsdUridine_synth_TruA"/>
</dbReference>
<dbReference type="InterPro" id="IPR020095">
    <property type="entry name" value="PsdUridine_synth_TruA_C"/>
</dbReference>
<feature type="domain" description="Pseudouridine synthase I TruA alpha/beta" evidence="8">
    <location>
        <begin position="143"/>
        <end position="242"/>
    </location>
</feature>
<evidence type="ECO:0000256" key="3">
    <source>
        <dbReference type="ARBA" id="ARBA00023235"/>
    </source>
</evidence>
<evidence type="ECO:0000313" key="10">
    <source>
        <dbReference type="Proteomes" id="UP000186705"/>
    </source>
</evidence>
<dbReference type="PANTHER" id="PTHR11142:SF0">
    <property type="entry name" value="TRNA PSEUDOURIDINE SYNTHASE-LIKE 1"/>
    <property type="match status" value="1"/>
</dbReference>
<evidence type="ECO:0000256" key="4">
    <source>
        <dbReference type="HAMAP-Rule" id="MF_00171"/>
    </source>
</evidence>
<dbReference type="EC" id="5.4.99.12" evidence="4"/>
<sequence>MIKAIIAYDGSNYAGWQKQTNALGIQEVFERALQKIHGEFCEVVASGRTDAKVHARGQVIHFQERPDIHPTQYKRALNGLLPLDIRVQSCVLVDHDFHARFSATGKRYDYICTLNKDDPFSFRYKTVLMQPVDLEKMKKGALLLKGTHDFTSYSSCKIDPRKPRTKTIHSIEIQEKDGDIRFSFVGTGFLRYQVRMMVGTLLALGQSKIEVEDVQKILDRKDKHACRFNAPPQGLYLMEVYYG</sequence>
<dbReference type="Pfam" id="PF01416">
    <property type="entry name" value="PseudoU_synth_1"/>
    <property type="match status" value="2"/>
</dbReference>
<comment type="caution">
    <text evidence="9">The sequence shown here is derived from an EMBL/GenBank/DDBJ whole genome shotgun (WGS) entry which is preliminary data.</text>
</comment>
<evidence type="ECO:0000256" key="1">
    <source>
        <dbReference type="ARBA" id="ARBA00009375"/>
    </source>
</evidence>
<dbReference type="GO" id="GO:0160147">
    <property type="term" value="F:tRNA pseudouridine(38-40) synthase activity"/>
    <property type="evidence" value="ECO:0007669"/>
    <property type="project" value="UniProtKB-EC"/>
</dbReference>
<keyword evidence="2 4" id="KW-0819">tRNA processing</keyword>
<dbReference type="RefSeq" id="WP_076342408.1">
    <property type="nucleotide sequence ID" value="NZ_CAJTMI010000046.1"/>
</dbReference>
<dbReference type="InterPro" id="IPR020094">
    <property type="entry name" value="TruA/RsuA/RluB/E/F_N"/>
</dbReference>
<dbReference type="Gene3D" id="3.30.70.660">
    <property type="entry name" value="Pseudouridine synthase I, catalytic domain, C-terminal subdomain"/>
    <property type="match status" value="1"/>
</dbReference>
<dbReference type="Gene3D" id="3.30.70.580">
    <property type="entry name" value="Pseudouridine synthase I, catalytic domain, N-terminal subdomain"/>
    <property type="match status" value="1"/>
</dbReference>